<accession>A0A6C0BTG0</accession>
<proteinExistence type="predicted"/>
<keyword evidence="1" id="KW-0175">Coiled coil</keyword>
<evidence type="ECO:0000313" key="2">
    <source>
        <dbReference type="EMBL" id="QHS94553.1"/>
    </source>
</evidence>
<feature type="coiled-coil region" evidence="1">
    <location>
        <begin position="3"/>
        <end position="72"/>
    </location>
</feature>
<dbReference type="EMBL" id="MN739226">
    <property type="protein sequence ID" value="QHS94553.1"/>
    <property type="molecule type" value="Genomic_DNA"/>
</dbReference>
<protein>
    <submittedName>
        <fullName evidence="2">Uncharacterized protein</fullName>
    </submittedName>
</protein>
<name>A0A6C0BTG0_9ZZZZ</name>
<reference evidence="2" key="1">
    <citation type="journal article" date="2020" name="Nature">
        <title>Giant virus diversity and host interactions through global metagenomics.</title>
        <authorList>
            <person name="Schulz F."/>
            <person name="Roux S."/>
            <person name="Paez-Espino D."/>
            <person name="Jungbluth S."/>
            <person name="Walsh D.A."/>
            <person name="Denef V.J."/>
            <person name="McMahon K.D."/>
            <person name="Konstantinidis K.T."/>
            <person name="Eloe-Fadrosh E.A."/>
            <person name="Kyrpides N.C."/>
            <person name="Woyke T."/>
        </authorList>
    </citation>
    <scope>NUCLEOTIDE SEQUENCE</scope>
    <source>
        <strain evidence="2">GVMAG-M-3300018416-45</strain>
    </source>
</reference>
<evidence type="ECO:0000256" key="1">
    <source>
        <dbReference type="SAM" id="Coils"/>
    </source>
</evidence>
<sequence length="370" mass="43581">MPSNDEKKRIADAKREEKQLIADAKRQVKLELMEAKRQEKKRIVEAKRQAKLELMEAKRQAKMELMEAKREEKMRNSQTKKRKNVDTNAYEYVIAVLILNPEFVSKDQFMTWVVDESRLCGCESETIHAYKVDLESRPVTEVDKYILNYKLQMPSHNSPVVRVYLEGKNCKSQKIVDLNQGLDVKQQKADIYVECIDGFYGISIKQDDMCTKSNYSIEKMIGTVSPECELELRECRKTFLRENGFEMYPKSKREDVNKLFHCTNPYWELVRTKLVVHNDFIKESIIKNMFPEVPYKLYEYDGIRVHSLDNTTTEVTLSEHAPYYLDARGCRRNAAKLFYQLVVNEKIYRVEIRWKGNIWGASPQFQIHAN</sequence>
<dbReference type="AlphaFoldDB" id="A0A6C0BTG0"/>
<organism evidence="2">
    <name type="scientific">viral metagenome</name>
    <dbReference type="NCBI Taxonomy" id="1070528"/>
    <lineage>
        <taxon>unclassified sequences</taxon>
        <taxon>metagenomes</taxon>
        <taxon>organismal metagenomes</taxon>
    </lineage>
</organism>